<gene>
    <name evidence="1" type="ORF">METZ01_LOCUS462800</name>
</gene>
<proteinExistence type="predicted"/>
<dbReference type="Gene3D" id="3.40.1350.10">
    <property type="match status" value="1"/>
</dbReference>
<dbReference type="InterPro" id="IPR011856">
    <property type="entry name" value="tRNA_endonuc-like_dom_sf"/>
</dbReference>
<name>A0A383APV2_9ZZZZ</name>
<protein>
    <submittedName>
        <fullName evidence="1">Uncharacterized protein</fullName>
    </submittedName>
</protein>
<organism evidence="1">
    <name type="scientific">marine metagenome</name>
    <dbReference type="NCBI Taxonomy" id="408172"/>
    <lineage>
        <taxon>unclassified sequences</taxon>
        <taxon>metagenomes</taxon>
        <taxon>ecological metagenomes</taxon>
    </lineage>
</organism>
<accession>A0A383APV2</accession>
<reference evidence="1" key="1">
    <citation type="submission" date="2018-05" db="EMBL/GenBank/DDBJ databases">
        <authorList>
            <person name="Lanie J.A."/>
            <person name="Ng W.-L."/>
            <person name="Kazmierczak K.M."/>
            <person name="Andrzejewski T.M."/>
            <person name="Davidsen T.M."/>
            <person name="Wayne K.J."/>
            <person name="Tettelin H."/>
            <person name="Glass J.I."/>
            <person name="Rusch D."/>
            <person name="Podicherti R."/>
            <person name="Tsui H.-C.T."/>
            <person name="Winkler M.E."/>
        </authorList>
    </citation>
    <scope>NUCLEOTIDE SEQUENCE</scope>
</reference>
<dbReference type="AlphaFoldDB" id="A0A383APV2"/>
<sequence>MILRTGDESQHILEETEAANEEELRSLVKDNPDLLPIEEFGLNGPIMVVGRETTLPSGAVDLICVTANGDLLVVEFKTGPQNSDFRHSLAQLLHYGSDLWHMTYEVFESTVAVRYFGHAICHDPRVKGKTSLEEAVKSTWPEFSEEELSHFKDHLTRQLEHGAFNYVLVASNFTETVTRTMEYINAQGSTSDFFCVELVPF</sequence>
<feature type="non-terminal residue" evidence="1">
    <location>
        <position position="201"/>
    </location>
</feature>
<dbReference type="EMBL" id="UINC01194049">
    <property type="protein sequence ID" value="SVE09946.1"/>
    <property type="molecule type" value="Genomic_DNA"/>
</dbReference>
<dbReference type="GO" id="GO:0003676">
    <property type="term" value="F:nucleic acid binding"/>
    <property type="evidence" value="ECO:0007669"/>
    <property type="project" value="InterPro"/>
</dbReference>
<evidence type="ECO:0000313" key="1">
    <source>
        <dbReference type="EMBL" id="SVE09946.1"/>
    </source>
</evidence>